<proteinExistence type="inferred from homology"/>
<organism evidence="8 9">
    <name type="scientific">Martelella mediterranea DSM 17316</name>
    <dbReference type="NCBI Taxonomy" id="1122214"/>
    <lineage>
        <taxon>Bacteria</taxon>
        <taxon>Pseudomonadati</taxon>
        <taxon>Pseudomonadota</taxon>
        <taxon>Alphaproteobacteria</taxon>
        <taxon>Hyphomicrobiales</taxon>
        <taxon>Aurantimonadaceae</taxon>
        <taxon>Martelella</taxon>
    </lineage>
</organism>
<evidence type="ECO:0000259" key="6">
    <source>
        <dbReference type="Pfam" id="PF03755"/>
    </source>
</evidence>
<dbReference type="InterPro" id="IPR013551">
    <property type="entry name" value="YicC-like_C"/>
</dbReference>
<dbReference type="Proteomes" id="UP000191135">
    <property type="component" value="Chromosome"/>
</dbReference>
<evidence type="ECO:0000256" key="1">
    <source>
        <dbReference type="ARBA" id="ARBA00001968"/>
    </source>
</evidence>
<keyword evidence="2" id="KW-0540">Nuclease</keyword>
<feature type="domain" description="Endoribonuclease YicC-like N-terminal" evidence="6">
    <location>
        <begin position="4"/>
        <end position="157"/>
    </location>
</feature>
<keyword evidence="3" id="KW-0255">Endonuclease</keyword>
<dbReference type="InterPro" id="IPR005229">
    <property type="entry name" value="YicC/YloC-like"/>
</dbReference>
<evidence type="ECO:0000256" key="5">
    <source>
        <dbReference type="ARBA" id="ARBA00035648"/>
    </source>
</evidence>
<dbReference type="AlphaFoldDB" id="A0A1U9Z2T1"/>
<dbReference type="Pfam" id="PF03755">
    <property type="entry name" value="YicC-like_N"/>
    <property type="match status" value="1"/>
</dbReference>
<reference evidence="8 9" key="1">
    <citation type="submission" date="2017-03" db="EMBL/GenBank/DDBJ databases">
        <title>Foreign affairs: Plasmid Transfer between Roseobacters and Rhizobia.</title>
        <authorList>
            <person name="Bartling P."/>
            <person name="Bunk B."/>
            <person name="Overmann J."/>
            <person name="Brinkmann H."/>
            <person name="Petersen J."/>
        </authorList>
    </citation>
    <scope>NUCLEOTIDE SEQUENCE [LARGE SCALE GENOMIC DNA]</scope>
    <source>
        <strain evidence="8 9">MACL11</strain>
    </source>
</reference>
<dbReference type="Pfam" id="PF08340">
    <property type="entry name" value="YicC-like_C"/>
    <property type="match status" value="1"/>
</dbReference>
<evidence type="ECO:0000256" key="3">
    <source>
        <dbReference type="ARBA" id="ARBA00022759"/>
    </source>
</evidence>
<dbReference type="InterPro" id="IPR013527">
    <property type="entry name" value="YicC-like_N"/>
</dbReference>
<accession>A0A1U9Z2T1</accession>
<dbReference type="KEGG" id="mmed:Mame_02675"/>
<keyword evidence="9" id="KW-1185">Reference proteome</keyword>
<feature type="domain" description="Endoribonuclease YicC-like C-terminal" evidence="7">
    <location>
        <begin position="180"/>
        <end position="295"/>
    </location>
</feature>
<dbReference type="RefSeq" id="WP_026173169.1">
    <property type="nucleotide sequence ID" value="NZ_AQWH01000002.1"/>
</dbReference>
<evidence type="ECO:0008006" key="10">
    <source>
        <dbReference type="Google" id="ProtNLM"/>
    </source>
</evidence>
<gene>
    <name evidence="8" type="ORF">Mame_02675</name>
</gene>
<dbReference type="eggNOG" id="COG1561">
    <property type="taxonomic scope" value="Bacteria"/>
</dbReference>
<dbReference type="PANTHER" id="PTHR30636:SF3">
    <property type="entry name" value="UPF0701 PROTEIN YICC"/>
    <property type="match status" value="1"/>
</dbReference>
<dbReference type="GO" id="GO:0016787">
    <property type="term" value="F:hydrolase activity"/>
    <property type="evidence" value="ECO:0007669"/>
    <property type="project" value="UniProtKB-KW"/>
</dbReference>
<evidence type="ECO:0000256" key="2">
    <source>
        <dbReference type="ARBA" id="ARBA00022722"/>
    </source>
</evidence>
<keyword evidence="4" id="KW-0378">Hydrolase</keyword>
<comment type="cofactor">
    <cofactor evidence="1">
        <name>a divalent metal cation</name>
        <dbReference type="ChEBI" id="CHEBI:60240"/>
    </cofactor>
</comment>
<protein>
    <recommendedName>
        <fullName evidence="10">YicC-like family, N-terminal region</fullName>
    </recommendedName>
</protein>
<dbReference type="OrthoDB" id="9771229at2"/>
<evidence type="ECO:0000313" key="9">
    <source>
        <dbReference type="Proteomes" id="UP000191135"/>
    </source>
</evidence>
<name>A0A1U9Z2T1_9HYPH</name>
<dbReference type="STRING" id="1122214.Mame_02675"/>
<evidence type="ECO:0000259" key="7">
    <source>
        <dbReference type="Pfam" id="PF08340"/>
    </source>
</evidence>
<dbReference type="NCBIfam" id="TIGR00255">
    <property type="entry name" value="YicC/YloC family endoribonuclease"/>
    <property type="match status" value="1"/>
</dbReference>
<evidence type="ECO:0000313" key="8">
    <source>
        <dbReference type="EMBL" id="AQZ52001.1"/>
    </source>
</evidence>
<dbReference type="EMBL" id="CP020330">
    <property type="protein sequence ID" value="AQZ52001.1"/>
    <property type="molecule type" value="Genomic_DNA"/>
</dbReference>
<comment type="similarity">
    <text evidence="5">Belongs to the YicC/YloC family.</text>
</comment>
<dbReference type="GO" id="GO:0004521">
    <property type="term" value="F:RNA endonuclease activity"/>
    <property type="evidence" value="ECO:0007669"/>
    <property type="project" value="InterPro"/>
</dbReference>
<sequence length="295" mass="32677">MTQQSMTGFARSQGQFDRYRWTWELRSVNGKGLDLRLRLPQGFDHLESAVRKLAAARLTRGNVQVALNLSVSDSKLELAVNDSALEAVLDLKSRLAARLDDSRLSLEGLLAIRGIAELREAEERGETLQKREALILHDLELAIDRLASMRAEEGEKIVAVLQGQVDAIEALTDDIEADPSRQPAMIAAKLSEQVQRLLEAAPSLESDRLYAEAVLLATKSDIREEIDRLRAHVTAARALLGEPGPCGRRLDFLAQEFNRETNTICSKSNSVGVTAAGLELKTVIDQFREQLQNLE</sequence>
<dbReference type="PANTHER" id="PTHR30636">
    <property type="entry name" value="UPF0701 PROTEIN YICC"/>
    <property type="match status" value="1"/>
</dbReference>
<evidence type="ECO:0000256" key="4">
    <source>
        <dbReference type="ARBA" id="ARBA00022801"/>
    </source>
</evidence>